<reference evidence="2 3" key="1">
    <citation type="journal article" date="2020" name="Nat. Food">
        <title>A phased Vanilla planifolia genome enables genetic improvement of flavour and production.</title>
        <authorList>
            <person name="Hasing T."/>
            <person name="Tang H."/>
            <person name="Brym M."/>
            <person name="Khazi F."/>
            <person name="Huang T."/>
            <person name="Chambers A.H."/>
        </authorList>
    </citation>
    <scope>NUCLEOTIDE SEQUENCE [LARGE SCALE GENOMIC DNA]</scope>
    <source>
        <tissue evidence="2">Leaf</tissue>
    </source>
</reference>
<sequence>MESRSWEEMEMDCLVHIFTRLGLEDLCLTLPLVCKSWLAAVKEPLCWKKLDFRRLDLLPWSDFSKKFSKQYSLPYFSFSCLLRLALKRSCGSVSELRLPLKHVSIDDLLLASLKMLERLKLDECIGFDGEDGEVLEKASAVKFFSNRGCKLYYEHVDDNFCGCYSYGYIL</sequence>
<dbReference type="InterPro" id="IPR032675">
    <property type="entry name" value="LRR_dom_sf"/>
</dbReference>
<protein>
    <recommendedName>
        <fullName evidence="1">F-box domain-containing protein</fullName>
    </recommendedName>
</protein>
<accession>A0A835RC93</accession>
<name>A0A835RC93_VANPL</name>
<dbReference type="InterPro" id="IPR036047">
    <property type="entry name" value="F-box-like_dom_sf"/>
</dbReference>
<dbReference type="InterPro" id="IPR001810">
    <property type="entry name" value="F-box_dom"/>
</dbReference>
<proteinExistence type="predicted"/>
<feature type="domain" description="F-box" evidence="1">
    <location>
        <begin position="13"/>
        <end position="53"/>
    </location>
</feature>
<dbReference type="PANTHER" id="PTHR38926:SF5">
    <property type="entry name" value="F-BOX AND LEUCINE-RICH REPEAT PROTEIN 6"/>
    <property type="match status" value="1"/>
</dbReference>
<comment type="caution">
    <text evidence="2">The sequence shown here is derived from an EMBL/GenBank/DDBJ whole genome shotgun (WGS) entry which is preliminary data.</text>
</comment>
<gene>
    <name evidence="2" type="ORF">HPP92_011852</name>
</gene>
<evidence type="ECO:0000259" key="1">
    <source>
        <dbReference type="Pfam" id="PF12937"/>
    </source>
</evidence>
<evidence type="ECO:0000313" key="2">
    <source>
        <dbReference type="EMBL" id="KAG0483768.1"/>
    </source>
</evidence>
<organism evidence="2 3">
    <name type="scientific">Vanilla planifolia</name>
    <name type="common">Vanilla</name>
    <dbReference type="NCBI Taxonomy" id="51239"/>
    <lineage>
        <taxon>Eukaryota</taxon>
        <taxon>Viridiplantae</taxon>
        <taxon>Streptophyta</taxon>
        <taxon>Embryophyta</taxon>
        <taxon>Tracheophyta</taxon>
        <taxon>Spermatophyta</taxon>
        <taxon>Magnoliopsida</taxon>
        <taxon>Liliopsida</taxon>
        <taxon>Asparagales</taxon>
        <taxon>Orchidaceae</taxon>
        <taxon>Vanilloideae</taxon>
        <taxon>Vanilleae</taxon>
        <taxon>Vanilla</taxon>
    </lineage>
</organism>
<dbReference type="OrthoDB" id="1929062at2759"/>
<dbReference type="Proteomes" id="UP000639772">
    <property type="component" value="Unassembled WGS sequence"/>
</dbReference>
<dbReference type="AlphaFoldDB" id="A0A835RC93"/>
<dbReference type="SUPFAM" id="SSF81383">
    <property type="entry name" value="F-box domain"/>
    <property type="match status" value="1"/>
</dbReference>
<evidence type="ECO:0000313" key="3">
    <source>
        <dbReference type="Proteomes" id="UP000639772"/>
    </source>
</evidence>
<dbReference type="Gene3D" id="3.80.10.10">
    <property type="entry name" value="Ribonuclease Inhibitor"/>
    <property type="match status" value="1"/>
</dbReference>
<dbReference type="EMBL" id="JADCNM010000005">
    <property type="protein sequence ID" value="KAG0483768.1"/>
    <property type="molecule type" value="Genomic_DNA"/>
</dbReference>
<dbReference type="Pfam" id="PF12937">
    <property type="entry name" value="F-box-like"/>
    <property type="match status" value="1"/>
</dbReference>
<dbReference type="PANTHER" id="PTHR38926">
    <property type="entry name" value="F-BOX DOMAIN CONTAINING PROTEIN, EXPRESSED"/>
    <property type="match status" value="1"/>
</dbReference>